<accession>A0A377FTS7</accession>
<dbReference type="AlphaFoldDB" id="A0A377FTS7"/>
<reference evidence="1 2" key="1">
    <citation type="submission" date="2018-06" db="EMBL/GenBank/DDBJ databases">
        <authorList>
            <consortium name="Pathogen Informatics"/>
            <person name="Doyle S."/>
        </authorList>
    </citation>
    <scope>NUCLEOTIDE SEQUENCE [LARGE SCALE GENOMIC DNA]</scope>
    <source>
        <strain evidence="1 2">NCTC13163</strain>
    </source>
</reference>
<name>A0A377FTS7_9BACL</name>
<organism evidence="1 2">
    <name type="scientific">Exiguobacterium aurantiacum</name>
    <dbReference type="NCBI Taxonomy" id="33987"/>
    <lineage>
        <taxon>Bacteria</taxon>
        <taxon>Bacillati</taxon>
        <taxon>Bacillota</taxon>
        <taxon>Bacilli</taxon>
        <taxon>Bacillales</taxon>
        <taxon>Bacillales Family XII. Incertae Sedis</taxon>
        <taxon>Exiguobacterium</taxon>
    </lineage>
</organism>
<evidence type="ECO:0000313" key="2">
    <source>
        <dbReference type="Proteomes" id="UP000254060"/>
    </source>
</evidence>
<evidence type="ECO:0000313" key="1">
    <source>
        <dbReference type="EMBL" id="STO08222.1"/>
    </source>
</evidence>
<proteinExistence type="predicted"/>
<dbReference type="Proteomes" id="UP000254060">
    <property type="component" value="Unassembled WGS sequence"/>
</dbReference>
<sequence>MNVNDLLRRYSIDEPIIYVKNLHGQWVKLEQLPPYTILEVEATEEAIEALAIDAYMALTICREKSSLEDARPYAVRLHIKGK</sequence>
<protein>
    <submittedName>
        <fullName evidence="1">Uncharacterized protein</fullName>
    </submittedName>
</protein>
<dbReference type="OrthoDB" id="2353679at2"/>
<dbReference type="EMBL" id="UGGP01000001">
    <property type="protein sequence ID" value="STO08222.1"/>
    <property type="molecule type" value="Genomic_DNA"/>
</dbReference>
<dbReference type="RefSeq" id="WP_024370333.1">
    <property type="nucleotide sequence ID" value="NZ_UGGP01000001.1"/>
</dbReference>
<gene>
    <name evidence="1" type="ORF">NCTC13163_01592</name>
</gene>